<organism evidence="2">
    <name type="scientific">marine metagenome</name>
    <dbReference type="NCBI Taxonomy" id="408172"/>
    <lineage>
        <taxon>unclassified sequences</taxon>
        <taxon>metagenomes</taxon>
        <taxon>ecological metagenomes</taxon>
    </lineage>
</organism>
<proteinExistence type="predicted"/>
<evidence type="ECO:0000313" key="2">
    <source>
        <dbReference type="EMBL" id="SVB35745.1"/>
    </source>
</evidence>
<evidence type="ECO:0000256" key="1">
    <source>
        <dbReference type="SAM" id="MobiDB-lite"/>
    </source>
</evidence>
<protein>
    <submittedName>
        <fullName evidence="2">Uncharacterized protein</fullName>
    </submittedName>
</protein>
<feature type="compositionally biased region" description="Polar residues" evidence="1">
    <location>
        <begin position="54"/>
        <end position="81"/>
    </location>
</feature>
<sequence>VGNGSRLIAGITLTDQGANVPRYSVLASTTLQRHDQYRGRRGFFFPATSVTQRATGGTTRLRTDMTRTASPLHRSNQNLTGTHLPWL</sequence>
<feature type="non-terminal residue" evidence="2">
    <location>
        <position position="1"/>
    </location>
</feature>
<feature type="region of interest" description="Disordered" evidence="1">
    <location>
        <begin position="54"/>
        <end position="87"/>
    </location>
</feature>
<accession>A0A382DBW2</accession>
<reference evidence="2" key="1">
    <citation type="submission" date="2018-05" db="EMBL/GenBank/DDBJ databases">
        <authorList>
            <person name="Lanie J.A."/>
            <person name="Ng W.-L."/>
            <person name="Kazmierczak K.M."/>
            <person name="Andrzejewski T.M."/>
            <person name="Davidsen T.M."/>
            <person name="Wayne K.J."/>
            <person name="Tettelin H."/>
            <person name="Glass J.I."/>
            <person name="Rusch D."/>
            <person name="Podicherti R."/>
            <person name="Tsui H.-C.T."/>
            <person name="Winkler M.E."/>
        </authorList>
    </citation>
    <scope>NUCLEOTIDE SEQUENCE</scope>
</reference>
<gene>
    <name evidence="2" type="ORF">METZ01_LOCUS188599</name>
</gene>
<dbReference type="EMBL" id="UINC01038560">
    <property type="protein sequence ID" value="SVB35745.1"/>
    <property type="molecule type" value="Genomic_DNA"/>
</dbReference>
<dbReference type="AlphaFoldDB" id="A0A382DBW2"/>
<name>A0A382DBW2_9ZZZZ</name>